<dbReference type="PROSITE" id="PS01068">
    <property type="entry name" value="OMPA_1"/>
    <property type="match status" value="1"/>
</dbReference>
<dbReference type="CDD" id="cd07185">
    <property type="entry name" value="OmpA_C-like"/>
    <property type="match status" value="1"/>
</dbReference>
<evidence type="ECO:0000256" key="4">
    <source>
        <dbReference type="PROSITE-ProRule" id="PRU00473"/>
    </source>
</evidence>
<dbReference type="PRINTS" id="PR01021">
    <property type="entry name" value="OMPADOMAIN"/>
</dbReference>
<dbReference type="Pfam" id="PF00691">
    <property type="entry name" value="OmpA"/>
    <property type="match status" value="1"/>
</dbReference>
<evidence type="ECO:0000256" key="1">
    <source>
        <dbReference type="ARBA" id="ARBA00004442"/>
    </source>
</evidence>
<sequence>MKLLLISTFIFSSTILLAQNLKKPQIIDSLESKFDDISPVISPDGETLYFTKAKHPENSGGENDPGDIWQSKKVDGKWSRAVKMKGPVNNAFYNAVIGITADGNIMYVVGNYDSPRKEGVSFSRRINDSWSEPKAVDIPYFKNKSDHLSGSLSPDGKIMVLSLESFGTTGNEDIYYTFRKTIDQWTELRNLGEDINTSAQEYSPYLAGDNKTLFYSSNGLGGAGSRDVFYSTRQDATWTSWSEPVNLSIINSEGADWYFKLIEGTDEALLVNTLNSTGLGNLLMVNKPEEIGELEAAVVEKVVVETKPVIPYKSNKNDSLDRTKIEISFNIIDGLTGKQLTPQIIVKGVNEMKKSSFSEIILSAGSSYKTSLFKDSTYKVGIDAEGYLNETRNIKTDTIENNDVIVLELVKLEKGTTIQLQSVLFKRGTSEMQESSFEELDRVVSMLKKNEKVEIELSGHTDNTGSSKLNIKLSQERADVIKEYLVGKGIDDSRLKSKGYGGARPIASNKSEATRKLNRRVEFTITKN</sequence>
<comment type="caution">
    <text evidence="7">The sequence shown here is derived from an EMBL/GenBank/DDBJ whole genome shotgun (WGS) entry which is preliminary data.</text>
</comment>
<feature type="chain" id="PRO_5045512580" evidence="5">
    <location>
        <begin position="19"/>
        <end position="528"/>
    </location>
</feature>
<dbReference type="EMBL" id="BMEC01000017">
    <property type="protein sequence ID" value="GGC52684.1"/>
    <property type="molecule type" value="Genomic_DNA"/>
</dbReference>
<dbReference type="Proteomes" id="UP000636010">
    <property type="component" value="Unassembled WGS sequence"/>
</dbReference>
<evidence type="ECO:0000259" key="6">
    <source>
        <dbReference type="PROSITE" id="PS51123"/>
    </source>
</evidence>
<keyword evidence="2 4" id="KW-0472">Membrane</keyword>
<dbReference type="Gene3D" id="3.30.1330.60">
    <property type="entry name" value="OmpA-like domain"/>
    <property type="match status" value="1"/>
</dbReference>
<dbReference type="Pfam" id="PF07676">
    <property type="entry name" value="PD40"/>
    <property type="match status" value="2"/>
</dbReference>
<comment type="subcellular location">
    <subcellularLocation>
        <location evidence="1">Cell outer membrane</location>
    </subcellularLocation>
</comment>
<accession>A0ABQ1N6W0</accession>
<gene>
    <name evidence="7" type="ORF">GCM10011506_42900</name>
</gene>
<dbReference type="SUPFAM" id="SSF103088">
    <property type="entry name" value="OmpA-like"/>
    <property type="match status" value="1"/>
</dbReference>
<protein>
    <submittedName>
        <fullName evidence="7">Membrane protein</fullName>
    </submittedName>
</protein>
<dbReference type="InterPro" id="IPR036737">
    <property type="entry name" value="OmpA-like_sf"/>
</dbReference>
<name>A0ABQ1N6W0_9BACT</name>
<keyword evidence="5" id="KW-0732">Signal</keyword>
<proteinExistence type="predicted"/>
<dbReference type="SUPFAM" id="SSF82171">
    <property type="entry name" value="DPP6 N-terminal domain-like"/>
    <property type="match status" value="1"/>
</dbReference>
<dbReference type="InterPro" id="IPR050330">
    <property type="entry name" value="Bact_OuterMem_StrucFunc"/>
</dbReference>
<keyword evidence="3" id="KW-0998">Cell outer membrane</keyword>
<dbReference type="PANTHER" id="PTHR30329:SF21">
    <property type="entry name" value="LIPOPROTEIN YIAD-RELATED"/>
    <property type="match status" value="1"/>
</dbReference>
<evidence type="ECO:0000313" key="7">
    <source>
        <dbReference type="EMBL" id="GGC52684.1"/>
    </source>
</evidence>
<dbReference type="RefSeq" id="WP_188467391.1">
    <property type="nucleotide sequence ID" value="NZ_BAABHU010000017.1"/>
</dbReference>
<dbReference type="PROSITE" id="PS51123">
    <property type="entry name" value="OMPA_2"/>
    <property type="match status" value="1"/>
</dbReference>
<feature type="signal peptide" evidence="5">
    <location>
        <begin position="1"/>
        <end position="18"/>
    </location>
</feature>
<dbReference type="InterPro" id="IPR006664">
    <property type="entry name" value="OMP_bac"/>
</dbReference>
<evidence type="ECO:0000256" key="5">
    <source>
        <dbReference type="SAM" id="SignalP"/>
    </source>
</evidence>
<feature type="domain" description="OmpA-like" evidence="6">
    <location>
        <begin position="412"/>
        <end position="528"/>
    </location>
</feature>
<evidence type="ECO:0000256" key="3">
    <source>
        <dbReference type="ARBA" id="ARBA00023237"/>
    </source>
</evidence>
<dbReference type="InterPro" id="IPR006690">
    <property type="entry name" value="OMPA-like_CS"/>
</dbReference>
<reference evidence="8" key="1">
    <citation type="journal article" date="2019" name="Int. J. Syst. Evol. Microbiol.">
        <title>The Global Catalogue of Microorganisms (GCM) 10K type strain sequencing project: providing services to taxonomists for standard genome sequencing and annotation.</title>
        <authorList>
            <consortium name="The Broad Institute Genomics Platform"/>
            <consortium name="The Broad Institute Genome Sequencing Center for Infectious Disease"/>
            <person name="Wu L."/>
            <person name="Ma J."/>
        </authorList>
    </citation>
    <scope>NUCLEOTIDE SEQUENCE [LARGE SCALE GENOMIC DNA]</scope>
    <source>
        <strain evidence="8">CGMCC 1.10832</strain>
    </source>
</reference>
<keyword evidence="8" id="KW-1185">Reference proteome</keyword>
<dbReference type="InterPro" id="IPR006665">
    <property type="entry name" value="OmpA-like"/>
</dbReference>
<organism evidence="7 8">
    <name type="scientific">Marivirga lumbricoides</name>
    <dbReference type="NCBI Taxonomy" id="1046115"/>
    <lineage>
        <taxon>Bacteria</taxon>
        <taxon>Pseudomonadati</taxon>
        <taxon>Bacteroidota</taxon>
        <taxon>Cytophagia</taxon>
        <taxon>Cytophagales</taxon>
        <taxon>Marivirgaceae</taxon>
        <taxon>Marivirga</taxon>
    </lineage>
</organism>
<evidence type="ECO:0000256" key="2">
    <source>
        <dbReference type="ARBA" id="ARBA00023136"/>
    </source>
</evidence>
<dbReference type="PANTHER" id="PTHR30329">
    <property type="entry name" value="STATOR ELEMENT OF FLAGELLAR MOTOR COMPLEX"/>
    <property type="match status" value="1"/>
</dbReference>
<dbReference type="InterPro" id="IPR011659">
    <property type="entry name" value="WD40"/>
</dbReference>
<evidence type="ECO:0000313" key="8">
    <source>
        <dbReference type="Proteomes" id="UP000636010"/>
    </source>
</evidence>